<protein>
    <recommendedName>
        <fullName evidence="2">Cysteine-rich domain-containing protein</fullName>
    </recommendedName>
</protein>
<proteinExistence type="predicted"/>
<name>X0XCT7_9ZZZZ</name>
<dbReference type="EMBL" id="BARS01040965">
    <property type="protein sequence ID" value="GAG40920.1"/>
    <property type="molecule type" value="Genomic_DNA"/>
</dbReference>
<reference evidence="1" key="1">
    <citation type="journal article" date="2014" name="Front. Microbiol.">
        <title>High frequency of phylogenetically diverse reductive dehalogenase-homologous genes in deep subseafloor sedimentary metagenomes.</title>
        <authorList>
            <person name="Kawai M."/>
            <person name="Futagami T."/>
            <person name="Toyoda A."/>
            <person name="Takaki Y."/>
            <person name="Nishi S."/>
            <person name="Hori S."/>
            <person name="Arai W."/>
            <person name="Tsubouchi T."/>
            <person name="Morono Y."/>
            <person name="Uchiyama I."/>
            <person name="Ito T."/>
            <person name="Fujiyama A."/>
            <person name="Inagaki F."/>
            <person name="Takami H."/>
        </authorList>
    </citation>
    <scope>NUCLEOTIDE SEQUENCE</scope>
    <source>
        <strain evidence="1">Expedition CK06-06</strain>
    </source>
</reference>
<gene>
    <name evidence="1" type="ORF">S01H1_62380</name>
</gene>
<comment type="caution">
    <text evidence="1">The sequence shown here is derived from an EMBL/GenBank/DDBJ whole genome shotgun (WGS) entry which is preliminary data.</text>
</comment>
<dbReference type="PANTHER" id="PTHR32479:SF19">
    <property type="entry name" value="ANAEROBIC GLYCEROL-3-PHOSPHATE DEHYDROGENASE SUBUNIT C"/>
    <property type="match status" value="1"/>
</dbReference>
<dbReference type="AlphaFoldDB" id="X0XCT7"/>
<evidence type="ECO:0000313" key="1">
    <source>
        <dbReference type="EMBL" id="GAG40920.1"/>
    </source>
</evidence>
<evidence type="ECO:0008006" key="2">
    <source>
        <dbReference type="Google" id="ProtNLM"/>
    </source>
</evidence>
<feature type="non-terminal residue" evidence="1">
    <location>
        <position position="1"/>
    </location>
</feature>
<sequence length="175" mass="19097">RRLAHLAMAGVPIVGTEPSCILTLVDEYPQLVRTHAARKVAAQAMMIETFLSRLLNDDPSALEFTRPPAPLLYHAHCHQKALVGSADAVALLHRAWGDDASEIDSGCCGMAGAFGHEVEHYEIARVIGEQRLFPAVRDRGDARIAVSGFSCHEQIGHHTDAHPRYLVEYLADAVV</sequence>
<accession>X0XCT7</accession>
<organism evidence="1">
    <name type="scientific">marine sediment metagenome</name>
    <dbReference type="NCBI Taxonomy" id="412755"/>
    <lineage>
        <taxon>unclassified sequences</taxon>
        <taxon>metagenomes</taxon>
        <taxon>ecological metagenomes</taxon>
    </lineage>
</organism>
<dbReference type="PANTHER" id="PTHR32479">
    <property type="entry name" value="GLYCOLATE OXIDASE IRON-SULFUR SUBUNIT"/>
    <property type="match status" value="1"/>
</dbReference>